<dbReference type="Pfam" id="PF00255">
    <property type="entry name" value="GSHPx"/>
    <property type="match status" value="1"/>
</dbReference>
<dbReference type="SUPFAM" id="SSF52833">
    <property type="entry name" value="Thioredoxin-like"/>
    <property type="match status" value="1"/>
</dbReference>
<gene>
    <name evidence="7" type="primary">bsaA</name>
    <name evidence="7" type="ORF">Dia5BBH33_14290</name>
</gene>
<evidence type="ECO:0000313" key="8">
    <source>
        <dbReference type="Proteomes" id="UP000320585"/>
    </source>
</evidence>
<dbReference type="GO" id="GO:0034599">
    <property type="term" value="P:cellular response to oxidative stress"/>
    <property type="evidence" value="ECO:0007669"/>
    <property type="project" value="TreeGrafter"/>
</dbReference>
<dbReference type="Gene3D" id="3.40.30.10">
    <property type="entry name" value="Glutaredoxin"/>
    <property type="match status" value="1"/>
</dbReference>
<dbReference type="Proteomes" id="UP000320585">
    <property type="component" value="Chromosome"/>
</dbReference>
<feature type="active site" evidence="4">
    <location>
        <position position="35"/>
    </location>
</feature>
<keyword evidence="3 5" id="KW-0560">Oxidoreductase</keyword>
<dbReference type="InterPro" id="IPR000889">
    <property type="entry name" value="Glutathione_peroxidase"/>
</dbReference>
<accession>A0A8D5A519</accession>
<evidence type="ECO:0000256" key="5">
    <source>
        <dbReference type="RuleBase" id="RU000499"/>
    </source>
</evidence>
<protein>
    <recommendedName>
        <fullName evidence="5">Glutathione peroxidase</fullName>
    </recommendedName>
</protein>
<name>A0A8D5A519_9FIRM</name>
<dbReference type="FunFam" id="3.40.30.10:FF:000010">
    <property type="entry name" value="Glutathione peroxidase"/>
    <property type="match status" value="1"/>
</dbReference>
<evidence type="ECO:0000256" key="4">
    <source>
        <dbReference type="PIRSR" id="PIRSR000303-1"/>
    </source>
</evidence>
<organism evidence="7 8">
    <name type="scientific">Dialister hominis</name>
    <dbReference type="NCBI Taxonomy" id="2582419"/>
    <lineage>
        <taxon>Bacteria</taxon>
        <taxon>Bacillati</taxon>
        <taxon>Bacillota</taxon>
        <taxon>Negativicutes</taxon>
        <taxon>Veillonellales</taxon>
        <taxon>Veillonellaceae</taxon>
        <taxon>Dialister</taxon>
    </lineage>
</organism>
<reference evidence="8" key="1">
    <citation type="submission" date="2019-05" db="EMBL/GenBank/DDBJ databases">
        <title>Complete genome sequencing of Dialister sp. strain 5BBH33.</title>
        <authorList>
            <person name="Sakamoto M."/>
            <person name="Murakami T."/>
            <person name="Mori H."/>
        </authorList>
    </citation>
    <scope>NUCLEOTIDE SEQUENCE [LARGE SCALE GENOMIC DNA]</scope>
    <source>
        <strain evidence="8">5BBH33</strain>
    </source>
</reference>
<dbReference type="PROSITE" id="PS51352">
    <property type="entry name" value="THIOREDOXIN_2"/>
    <property type="match status" value="1"/>
</dbReference>
<dbReference type="PANTHER" id="PTHR11592:SF78">
    <property type="entry name" value="GLUTATHIONE PEROXIDASE"/>
    <property type="match status" value="1"/>
</dbReference>
<keyword evidence="2 5" id="KW-0575">Peroxidase</keyword>
<dbReference type="GeneID" id="92716657"/>
<evidence type="ECO:0000256" key="2">
    <source>
        <dbReference type="ARBA" id="ARBA00022559"/>
    </source>
</evidence>
<dbReference type="PROSITE" id="PS51355">
    <property type="entry name" value="GLUTATHIONE_PEROXID_3"/>
    <property type="match status" value="1"/>
</dbReference>
<feature type="domain" description="Thioredoxin" evidence="6">
    <location>
        <begin position="1"/>
        <end position="181"/>
    </location>
</feature>
<sequence>MSVYDFTCTTMQGKEVSLSQYKGKVILIVNTASKCGFTPQFAGLEKLYKEYKDKGLEILGFPSNQFNEQDPGTNEEIQEFCKVNYGVTFQMFKKGDVRGDNPQPLFAYLTKEKGFKGFNMDHPIAPKLVPMLKEKHPEILEGDGIKWNFTKFLIDREGNVVERFEPTTTPEEIAPAIEKLL</sequence>
<dbReference type="EMBL" id="AP019697">
    <property type="protein sequence ID" value="BBK25494.1"/>
    <property type="molecule type" value="Genomic_DNA"/>
</dbReference>
<proteinExistence type="inferred from homology"/>
<dbReference type="PIRSF" id="PIRSF000303">
    <property type="entry name" value="Glutathion_perox"/>
    <property type="match status" value="1"/>
</dbReference>
<dbReference type="InterPro" id="IPR036249">
    <property type="entry name" value="Thioredoxin-like_sf"/>
</dbReference>
<evidence type="ECO:0000313" key="7">
    <source>
        <dbReference type="EMBL" id="BBK25494.1"/>
    </source>
</evidence>
<dbReference type="RefSeq" id="WP_108850737.1">
    <property type="nucleotide sequence ID" value="NZ_AP019697.1"/>
</dbReference>
<dbReference type="KEGG" id="dho:Dia5BBH33_14290"/>
<evidence type="ECO:0000259" key="6">
    <source>
        <dbReference type="PROSITE" id="PS51352"/>
    </source>
</evidence>
<dbReference type="OrthoDB" id="9809733at2"/>
<comment type="similarity">
    <text evidence="1 5">Belongs to the glutathione peroxidase family.</text>
</comment>
<evidence type="ECO:0000256" key="1">
    <source>
        <dbReference type="ARBA" id="ARBA00006926"/>
    </source>
</evidence>
<dbReference type="GO" id="GO:0004601">
    <property type="term" value="F:peroxidase activity"/>
    <property type="evidence" value="ECO:0007669"/>
    <property type="project" value="UniProtKB-KW"/>
</dbReference>
<dbReference type="PANTHER" id="PTHR11592">
    <property type="entry name" value="GLUTATHIONE PEROXIDASE"/>
    <property type="match status" value="1"/>
</dbReference>
<dbReference type="InterPro" id="IPR013766">
    <property type="entry name" value="Thioredoxin_domain"/>
</dbReference>
<dbReference type="InterPro" id="IPR029760">
    <property type="entry name" value="GPX_CS"/>
</dbReference>
<dbReference type="PROSITE" id="PS00763">
    <property type="entry name" value="GLUTATHIONE_PEROXID_2"/>
    <property type="match status" value="1"/>
</dbReference>
<dbReference type="CDD" id="cd00340">
    <property type="entry name" value="GSH_Peroxidase"/>
    <property type="match status" value="1"/>
</dbReference>
<dbReference type="InterPro" id="IPR029759">
    <property type="entry name" value="GPX_AS"/>
</dbReference>
<keyword evidence="8" id="KW-1185">Reference proteome</keyword>
<evidence type="ECO:0000256" key="3">
    <source>
        <dbReference type="ARBA" id="ARBA00023002"/>
    </source>
</evidence>
<dbReference type="PRINTS" id="PR01011">
    <property type="entry name" value="GLUTPROXDASE"/>
</dbReference>
<dbReference type="PROSITE" id="PS00460">
    <property type="entry name" value="GLUTATHIONE_PEROXID_1"/>
    <property type="match status" value="1"/>
</dbReference>
<dbReference type="AlphaFoldDB" id="A0A8D5A519"/>